<sequence length="358" mass="42120">MGKSLTDIFQCSGFMFEVLCFYGYYDEWQLLMTQLCKKTNKIWNHKQKMMKTLDTISRKDTDKIIEVLHHYKISTQLSAYKHLSLKISEASTLRDLKKAKLKIDQYELQNLETLTLIFDLYKPEDDYLEQLKELLEQLLDQGRLRISTLKISFEGTLKQRVDLCQENTPWREIWRLFVDNLEKMRTNSLIFNCSKIKEINDYLSLPTIRDIIMNECLIALCDCKFTDNFAKLLETHSSKNKTIIYNLCSIYPCSDFCNDWIDLGSSTIPLRIVTPGQGLVTQILGLQRNFDYKDKCTCCHIPLYNSPFFSSTEHYSPYFSSIFPKPLGRHFSKPKKPSYNRFLQALERVSKDSLRKEL</sequence>
<dbReference type="EMBL" id="CAMPGE010014526">
    <property type="protein sequence ID" value="CAI2373194.1"/>
    <property type="molecule type" value="Genomic_DNA"/>
</dbReference>
<evidence type="ECO:0000313" key="2">
    <source>
        <dbReference type="Proteomes" id="UP001295684"/>
    </source>
</evidence>
<gene>
    <name evidence="1" type="ORF">ECRASSUSDP1_LOCUS14534</name>
</gene>
<reference evidence="1" key="1">
    <citation type="submission" date="2023-07" db="EMBL/GenBank/DDBJ databases">
        <authorList>
            <consortium name="AG Swart"/>
            <person name="Singh M."/>
            <person name="Singh A."/>
            <person name="Seah K."/>
            <person name="Emmerich C."/>
        </authorList>
    </citation>
    <scope>NUCLEOTIDE SEQUENCE</scope>
    <source>
        <strain evidence="1">DP1</strain>
    </source>
</reference>
<evidence type="ECO:0000313" key="1">
    <source>
        <dbReference type="EMBL" id="CAI2373194.1"/>
    </source>
</evidence>
<protein>
    <submittedName>
        <fullName evidence="1">Uncharacterized protein</fullName>
    </submittedName>
</protein>
<comment type="caution">
    <text evidence="1">The sequence shown here is derived from an EMBL/GenBank/DDBJ whole genome shotgun (WGS) entry which is preliminary data.</text>
</comment>
<organism evidence="1 2">
    <name type="scientific">Euplotes crassus</name>
    <dbReference type="NCBI Taxonomy" id="5936"/>
    <lineage>
        <taxon>Eukaryota</taxon>
        <taxon>Sar</taxon>
        <taxon>Alveolata</taxon>
        <taxon>Ciliophora</taxon>
        <taxon>Intramacronucleata</taxon>
        <taxon>Spirotrichea</taxon>
        <taxon>Hypotrichia</taxon>
        <taxon>Euplotida</taxon>
        <taxon>Euplotidae</taxon>
        <taxon>Moneuplotes</taxon>
    </lineage>
</organism>
<name>A0AAD1XI41_EUPCR</name>
<accession>A0AAD1XI41</accession>
<dbReference type="Proteomes" id="UP001295684">
    <property type="component" value="Unassembled WGS sequence"/>
</dbReference>
<keyword evidence="2" id="KW-1185">Reference proteome</keyword>
<proteinExistence type="predicted"/>
<dbReference type="AlphaFoldDB" id="A0AAD1XI41"/>